<reference evidence="2" key="1">
    <citation type="submission" date="2023-06" db="EMBL/GenBank/DDBJ databases">
        <title>Genome-scale phylogeny and comparative genomics of the fungal order Sordariales.</title>
        <authorList>
            <consortium name="Lawrence Berkeley National Laboratory"/>
            <person name="Hensen N."/>
            <person name="Bonometti L."/>
            <person name="Westerberg I."/>
            <person name="Brannstrom I.O."/>
            <person name="Guillou S."/>
            <person name="Cros-Aarteil S."/>
            <person name="Calhoun S."/>
            <person name="Haridas S."/>
            <person name="Kuo A."/>
            <person name="Mondo S."/>
            <person name="Pangilinan J."/>
            <person name="Riley R."/>
            <person name="LaButti K."/>
            <person name="Andreopoulos B."/>
            <person name="Lipzen A."/>
            <person name="Chen C."/>
            <person name="Yanf M."/>
            <person name="Daum C."/>
            <person name="Ng V."/>
            <person name="Clum A."/>
            <person name="Steindorff A."/>
            <person name="Ohm R."/>
            <person name="Martin F."/>
            <person name="Silar P."/>
            <person name="Natvig D."/>
            <person name="Lalanne C."/>
            <person name="Gautier V."/>
            <person name="Ament-velasquez S.L."/>
            <person name="Kruys A."/>
            <person name="Hutchinson M.I."/>
            <person name="Powell A.J."/>
            <person name="Barry K."/>
            <person name="Miller A.N."/>
            <person name="Grigoriev I.V."/>
            <person name="Debuchy R."/>
            <person name="Gladieux P."/>
            <person name="Thoren M.H."/>
            <person name="Johannesson H."/>
        </authorList>
    </citation>
    <scope>NUCLEOTIDE SEQUENCE</scope>
    <source>
        <strain evidence="2">SMH3187-1</strain>
    </source>
</reference>
<sequence>MLPAVLFAASLAALARATPNPAETLTAATLTSVSTLPTLEISPPLTPCAVVKCTANTTCVVIRGRASCQPIGREKCGAVLCTSGTTCCNALCGICTPPGMMCVQGCAVQPSRPILTLTPVVRKEVVAEPVPSAVEVNQCAPLGGGCTKQFCGHESVN</sequence>
<evidence type="ECO:0000256" key="1">
    <source>
        <dbReference type="SAM" id="SignalP"/>
    </source>
</evidence>
<proteinExistence type="predicted"/>
<evidence type="ECO:0000313" key="3">
    <source>
        <dbReference type="Proteomes" id="UP001172155"/>
    </source>
</evidence>
<dbReference type="AlphaFoldDB" id="A0AA40EU64"/>
<gene>
    <name evidence="2" type="ORF">B0T18DRAFT_446244</name>
</gene>
<dbReference type="Proteomes" id="UP001172155">
    <property type="component" value="Unassembled WGS sequence"/>
</dbReference>
<accession>A0AA40EU64</accession>
<name>A0AA40EU64_9PEZI</name>
<dbReference type="EMBL" id="JAUKUD010000004">
    <property type="protein sequence ID" value="KAK0745464.1"/>
    <property type="molecule type" value="Genomic_DNA"/>
</dbReference>
<organism evidence="2 3">
    <name type="scientific">Schizothecium vesticola</name>
    <dbReference type="NCBI Taxonomy" id="314040"/>
    <lineage>
        <taxon>Eukaryota</taxon>
        <taxon>Fungi</taxon>
        <taxon>Dikarya</taxon>
        <taxon>Ascomycota</taxon>
        <taxon>Pezizomycotina</taxon>
        <taxon>Sordariomycetes</taxon>
        <taxon>Sordariomycetidae</taxon>
        <taxon>Sordariales</taxon>
        <taxon>Schizotheciaceae</taxon>
        <taxon>Schizothecium</taxon>
    </lineage>
</organism>
<keyword evidence="3" id="KW-1185">Reference proteome</keyword>
<feature type="chain" id="PRO_5041264582" evidence="1">
    <location>
        <begin position="18"/>
        <end position="157"/>
    </location>
</feature>
<evidence type="ECO:0000313" key="2">
    <source>
        <dbReference type="EMBL" id="KAK0745464.1"/>
    </source>
</evidence>
<comment type="caution">
    <text evidence="2">The sequence shown here is derived from an EMBL/GenBank/DDBJ whole genome shotgun (WGS) entry which is preliminary data.</text>
</comment>
<feature type="signal peptide" evidence="1">
    <location>
        <begin position="1"/>
        <end position="17"/>
    </location>
</feature>
<keyword evidence="1" id="KW-0732">Signal</keyword>
<protein>
    <submittedName>
        <fullName evidence="2">Uncharacterized protein</fullName>
    </submittedName>
</protein>